<dbReference type="Proteomes" id="UP000054565">
    <property type="component" value="Unassembled WGS sequence"/>
</dbReference>
<feature type="compositionally biased region" description="Basic and acidic residues" evidence="1">
    <location>
        <begin position="1"/>
        <end position="19"/>
    </location>
</feature>
<sequence length="81" mass="9732">MKEFKTLNSETRTDKKVERSNTISRRSKDIYNRFWQMLEKNATDREKSFGHDERFPFCVAVGEAPRFCPEYSRRCGYGIVW</sequence>
<proteinExistence type="predicted"/>
<organism evidence="2 3">
    <name type="scientific">Coccidioides immitis RMSCC 2394</name>
    <dbReference type="NCBI Taxonomy" id="404692"/>
    <lineage>
        <taxon>Eukaryota</taxon>
        <taxon>Fungi</taxon>
        <taxon>Dikarya</taxon>
        <taxon>Ascomycota</taxon>
        <taxon>Pezizomycotina</taxon>
        <taxon>Eurotiomycetes</taxon>
        <taxon>Eurotiomycetidae</taxon>
        <taxon>Onygenales</taxon>
        <taxon>Onygenaceae</taxon>
        <taxon>Coccidioides</taxon>
    </lineage>
</organism>
<evidence type="ECO:0000256" key="1">
    <source>
        <dbReference type="SAM" id="MobiDB-lite"/>
    </source>
</evidence>
<dbReference type="EMBL" id="DS028094">
    <property type="protein sequence ID" value="KMP02935.1"/>
    <property type="molecule type" value="Genomic_DNA"/>
</dbReference>
<accession>A0A0J6Y5B4</accession>
<protein>
    <submittedName>
        <fullName evidence="2">Uncharacterized protein</fullName>
    </submittedName>
</protein>
<name>A0A0J6Y5B4_COCIT</name>
<feature type="region of interest" description="Disordered" evidence="1">
    <location>
        <begin position="1"/>
        <end position="21"/>
    </location>
</feature>
<reference evidence="3" key="1">
    <citation type="journal article" date="2010" name="Genome Res.">
        <title>Population genomic sequencing of Coccidioides fungi reveals recent hybridization and transposon control.</title>
        <authorList>
            <person name="Neafsey D.E."/>
            <person name="Barker B.M."/>
            <person name="Sharpton T.J."/>
            <person name="Stajich J.E."/>
            <person name="Park D.J."/>
            <person name="Whiston E."/>
            <person name="Hung C.-Y."/>
            <person name="McMahan C."/>
            <person name="White J."/>
            <person name="Sykes S."/>
            <person name="Heiman D."/>
            <person name="Young S."/>
            <person name="Zeng Q."/>
            <person name="Abouelleil A."/>
            <person name="Aftuck L."/>
            <person name="Bessette D."/>
            <person name="Brown A."/>
            <person name="FitzGerald M."/>
            <person name="Lui A."/>
            <person name="Macdonald J.P."/>
            <person name="Priest M."/>
            <person name="Orbach M.J."/>
            <person name="Galgiani J.N."/>
            <person name="Kirkland T.N."/>
            <person name="Cole G.T."/>
            <person name="Birren B.W."/>
            <person name="Henn M.R."/>
            <person name="Taylor J.W."/>
            <person name="Rounsley S.D."/>
        </authorList>
    </citation>
    <scope>NUCLEOTIDE SEQUENCE [LARGE SCALE GENOMIC DNA]</scope>
    <source>
        <strain evidence="3">RMSCC 2394</strain>
    </source>
</reference>
<gene>
    <name evidence="2" type="ORF">CIRG_02628</name>
</gene>
<evidence type="ECO:0000313" key="2">
    <source>
        <dbReference type="EMBL" id="KMP02935.1"/>
    </source>
</evidence>
<dbReference type="AlphaFoldDB" id="A0A0J6Y5B4"/>
<evidence type="ECO:0000313" key="3">
    <source>
        <dbReference type="Proteomes" id="UP000054565"/>
    </source>
</evidence>